<feature type="transmembrane region" description="Helical" evidence="6">
    <location>
        <begin position="89"/>
        <end position="110"/>
    </location>
</feature>
<evidence type="ECO:0000256" key="3">
    <source>
        <dbReference type="ARBA" id="ARBA00022692"/>
    </source>
</evidence>
<keyword evidence="3 6" id="KW-0812">Transmembrane</keyword>
<gene>
    <name evidence="8" type="primary">eamA_3</name>
    <name evidence="8" type="ORF">LMG26845_05579</name>
</gene>
<dbReference type="Proteomes" id="UP000507979">
    <property type="component" value="Unassembled WGS sequence"/>
</dbReference>
<dbReference type="PANTHER" id="PTHR32322:SF2">
    <property type="entry name" value="EAMA DOMAIN-CONTAINING PROTEIN"/>
    <property type="match status" value="1"/>
</dbReference>
<dbReference type="EMBL" id="CADIJR010000097">
    <property type="protein sequence ID" value="CAB3707458.1"/>
    <property type="molecule type" value="Genomic_DNA"/>
</dbReference>
<protein>
    <submittedName>
        <fullName evidence="8">Putative amino-acid metabolite efflux pump</fullName>
    </submittedName>
</protein>
<keyword evidence="5 6" id="KW-0472">Membrane</keyword>
<keyword evidence="9" id="KW-1185">Reference proteome</keyword>
<organism evidence="8 9">
    <name type="scientific">Achromobacter insuavis</name>
    <dbReference type="NCBI Taxonomy" id="1287735"/>
    <lineage>
        <taxon>Bacteria</taxon>
        <taxon>Pseudomonadati</taxon>
        <taxon>Pseudomonadota</taxon>
        <taxon>Betaproteobacteria</taxon>
        <taxon>Burkholderiales</taxon>
        <taxon>Alcaligenaceae</taxon>
        <taxon>Achromobacter</taxon>
    </lineage>
</organism>
<keyword evidence="4 6" id="KW-1133">Transmembrane helix</keyword>
<dbReference type="InterPro" id="IPR000620">
    <property type="entry name" value="EamA_dom"/>
</dbReference>
<feature type="transmembrane region" description="Helical" evidence="6">
    <location>
        <begin position="173"/>
        <end position="191"/>
    </location>
</feature>
<feature type="transmembrane region" description="Helical" evidence="6">
    <location>
        <begin position="290"/>
        <end position="307"/>
    </location>
</feature>
<dbReference type="Gene3D" id="1.10.3730.20">
    <property type="match status" value="2"/>
</dbReference>
<sequence length="320" mass="33847">MAKQAYHRGWPNPQLTSIMPQAATPAWLKFAPALFLLLWSSGFVVLKVGLAYADPMTFLALRYACVVALLAPFLLALRPPLPRGASAWGHLAMVGLLLQAGYFCFTYLSLKQGMSAGGLALITSLQPILIGLLAPVIAHERVDARRWAGLGLGVSGAALVIIAKASVDLASTLGLAFAVAALLCITSGTLYEKRFGVQTHPVTSNTVQYAVGLAVTAPLAFWLEPMHIDWTGPLFGSLAYLVIGNSLVAITLLLAMLRHGEASRVSALFFLVPPSTAVIALLVLDEPIPPLAWPGMALAALGILLVTRSARTPAPARQVE</sequence>
<dbReference type="PANTHER" id="PTHR32322">
    <property type="entry name" value="INNER MEMBRANE TRANSPORTER"/>
    <property type="match status" value="1"/>
</dbReference>
<feature type="domain" description="EamA" evidence="7">
    <location>
        <begin position="35"/>
        <end position="161"/>
    </location>
</feature>
<dbReference type="GO" id="GO:0016020">
    <property type="term" value="C:membrane"/>
    <property type="evidence" value="ECO:0007669"/>
    <property type="project" value="UniProtKB-SubCell"/>
</dbReference>
<feature type="transmembrane region" description="Helical" evidence="6">
    <location>
        <begin position="235"/>
        <end position="255"/>
    </location>
</feature>
<evidence type="ECO:0000259" key="7">
    <source>
        <dbReference type="Pfam" id="PF00892"/>
    </source>
</evidence>
<comment type="similarity">
    <text evidence="2">Belongs to the EamA transporter family.</text>
</comment>
<dbReference type="Pfam" id="PF00892">
    <property type="entry name" value="EamA"/>
    <property type="match status" value="2"/>
</dbReference>
<feature type="transmembrane region" description="Helical" evidence="6">
    <location>
        <begin position="33"/>
        <end position="53"/>
    </location>
</feature>
<feature type="domain" description="EamA" evidence="7">
    <location>
        <begin position="173"/>
        <end position="307"/>
    </location>
</feature>
<evidence type="ECO:0000313" key="8">
    <source>
        <dbReference type="EMBL" id="CAB3707458.1"/>
    </source>
</evidence>
<dbReference type="AlphaFoldDB" id="A0A6J5BM73"/>
<comment type="subcellular location">
    <subcellularLocation>
        <location evidence="1">Membrane</location>
        <topology evidence="1">Multi-pass membrane protein</topology>
    </subcellularLocation>
</comment>
<accession>A0A6J5BM73</accession>
<evidence type="ECO:0000256" key="2">
    <source>
        <dbReference type="ARBA" id="ARBA00007362"/>
    </source>
</evidence>
<dbReference type="InterPro" id="IPR037185">
    <property type="entry name" value="EmrE-like"/>
</dbReference>
<reference evidence="8 9" key="1">
    <citation type="submission" date="2020-04" db="EMBL/GenBank/DDBJ databases">
        <authorList>
            <person name="De Canck E."/>
        </authorList>
    </citation>
    <scope>NUCLEOTIDE SEQUENCE [LARGE SCALE GENOMIC DNA]</scope>
    <source>
        <strain evidence="8 9">LMG 26845</strain>
    </source>
</reference>
<evidence type="ECO:0000313" key="9">
    <source>
        <dbReference type="Proteomes" id="UP000507979"/>
    </source>
</evidence>
<dbReference type="SUPFAM" id="SSF103481">
    <property type="entry name" value="Multidrug resistance efflux transporter EmrE"/>
    <property type="match status" value="2"/>
</dbReference>
<evidence type="ECO:0000256" key="4">
    <source>
        <dbReference type="ARBA" id="ARBA00022989"/>
    </source>
</evidence>
<feature type="transmembrane region" description="Helical" evidence="6">
    <location>
        <begin position="203"/>
        <end position="223"/>
    </location>
</feature>
<proteinExistence type="inferred from homology"/>
<evidence type="ECO:0000256" key="5">
    <source>
        <dbReference type="ARBA" id="ARBA00023136"/>
    </source>
</evidence>
<feature type="transmembrane region" description="Helical" evidence="6">
    <location>
        <begin position="59"/>
        <end position="77"/>
    </location>
</feature>
<evidence type="ECO:0000256" key="1">
    <source>
        <dbReference type="ARBA" id="ARBA00004141"/>
    </source>
</evidence>
<evidence type="ECO:0000256" key="6">
    <source>
        <dbReference type="SAM" id="Phobius"/>
    </source>
</evidence>
<feature type="transmembrane region" description="Helical" evidence="6">
    <location>
        <begin position="116"/>
        <end position="138"/>
    </location>
</feature>
<name>A0A6J5BM73_9BURK</name>
<dbReference type="InterPro" id="IPR050638">
    <property type="entry name" value="AA-Vitamin_Transporters"/>
</dbReference>
<feature type="transmembrane region" description="Helical" evidence="6">
    <location>
        <begin position="267"/>
        <end position="284"/>
    </location>
</feature>